<name>A0A0H2LPS4_VARPD</name>
<sequence>MRVTHGINPAMNRQLTPRRLALLASSLCALWIAGCGTTGPGAGSVPGQLSKATADRSASGPAPRASNAATARDYRRDAARHIYEINRSRIYGGQLPPLLYAVGTLQVNLDAGGRVVSMHWMRAPQHAPEVIAEIERAVLQAAPFPAATRLGPVTWTDTWLWDKSGRFQLDTLTEGQSQGD</sequence>
<dbReference type="PROSITE" id="PS51257">
    <property type="entry name" value="PROKAR_LIPOPROTEIN"/>
    <property type="match status" value="1"/>
</dbReference>
<dbReference type="EMBL" id="JZWI01000056">
    <property type="protein sequence ID" value="KLN52328.1"/>
    <property type="molecule type" value="Genomic_DNA"/>
</dbReference>
<dbReference type="AlphaFoldDB" id="A0A0H2LPS4"/>
<dbReference type="Proteomes" id="UP000035170">
    <property type="component" value="Unassembled WGS sequence"/>
</dbReference>
<evidence type="ECO:0000313" key="2">
    <source>
        <dbReference type="EMBL" id="KLN52328.1"/>
    </source>
</evidence>
<feature type="region of interest" description="Disordered" evidence="1">
    <location>
        <begin position="42"/>
        <end position="73"/>
    </location>
</feature>
<reference evidence="2 3" key="1">
    <citation type="submission" date="2015-03" db="EMBL/GenBank/DDBJ databases">
        <title>Genome sequence of Variovorax paradoxus TBEA6.</title>
        <authorList>
            <person name="Poehlein A."/>
            <person name="Schuldes J."/>
            <person name="Wuebbeler J.H."/>
            <person name="Hiessl S."/>
            <person name="Steinbuechel A."/>
            <person name="Daniel R."/>
        </authorList>
    </citation>
    <scope>NUCLEOTIDE SEQUENCE [LARGE SCALE GENOMIC DNA]</scope>
    <source>
        <strain evidence="2 3">TBEA6</strain>
    </source>
</reference>
<evidence type="ECO:0008006" key="4">
    <source>
        <dbReference type="Google" id="ProtNLM"/>
    </source>
</evidence>
<gene>
    <name evidence="2" type="ORF">VPARA_65360</name>
</gene>
<dbReference type="PATRIC" id="fig|34073.19.peg.6734"/>
<keyword evidence="3" id="KW-1185">Reference proteome</keyword>
<protein>
    <recommendedName>
        <fullName evidence="4">Energy transducer TonB</fullName>
    </recommendedName>
</protein>
<evidence type="ECO:0000313" key="3">
    <source>
        <dbReference type="Proteomes" id="UP000035170"/>
    </source>
</evidence>
<accession>A0A0H2LPS4</accession>
<proteinExistence type="predicted"/>
<organism evidence="2 3">
    <name type="scientific">Variovorax paradoxus</name>
    <dbReference type="NCBI Taxonomy" id="34073"/>
    <lineage>
        <taxon>Bacteria</taxon>
        <taxon>Pseudomonadati</taxon>
        <taxon>Pseudomonadota</taxon>
        <taxon>Betaproteobacteria</taxon>
        <taxon>Burkholderiales</taxon>
        <taxon>Comamonadaceae</taxon>
        <taxon>Variovorax</taxon>
    </lineage>
</organism>
<evidence type="ECO:0000256" key="1">
    <source>
        <dbReference type="SAM" id="MobiDB-lite"/>
    </source>
</evidence>
<comment type="caution">
    <text evidence="2">The sequence shown here is derived from an EMBL/GenBank/DDBJ whole genome shotgun (WGS) entry which is preliminary data.</text>
</comment>